<protein>
    <submittedName>
        <fullName evidence="1">RPAP3_C domain-containing protein</fullName>
    </submittedName>
</protein>
<dbReference type="WBParaSite" id="MCU_006048-RA">
    <property type="protein sequence ID" value="MCU_006048-RA"/>
    <property type="gene ID" value="MCU_006048"/>
</dbReference>
<reference evidence="1" key="1">
    <citation type="submission" date="2019-11" db="UniProtKB">
        <authorList>
            <consortium name="WormBaseParasite"/>
        </authorList>
    </citation>
    <scope>IDENTIFICATION</scope>
</reference>
<organism evidence="1">
    <name type="scientific">Mesocestoides corti</name>
    <name type="common">Flatworm</name>
    <dbReference type="NCBI Taxonomy" id="53468"/>
    <lineage>
        <taxon>Eukaryota</taxon>
        <taxon>Metazoa</taxon>
        <taxon>Spiralia</taxon>
        <taxon>Lophotrochozoa</taxon>
        <taxon>Platyhelminthes</taxon>
        <taxon>Cestoda</taxon>
        <taxon>Eucestoda</taxon>
        <taxon>Cyclophyllidea</taxon>
        <taxon>Mesocestoididae</taxon>
        <taxon>Mesocestoides</taxon>
    </lineage>
</organism>
<evidence type="ECO:0000313" key="1">
    <source>
        <dbReference type="WBParaSite" id="MCU_006048-RA"/>
    </source>
</evidence>
<name>A0A5K3F7G2_MESCO</name>
<dbReference type="AlphaFoldDB" id="A0A5K3F7G2"/>
<sequence length="72" mass="8164">MNSSTACWTDSREARGSRLQCSFWKTRHSKLWRTSSTGSTPPPYQPPTILPNSSASFHRRHFTLVAVIPCDK</sequence>
<accession>A0A5K3F7G2</accession>
<proteinExistence type="predicted"/>